<evidence type="ECO:0000313" key="2">
    <source>
        <dbReference type="Proteomes" id="UP000601990"/>
    </source>
</evidence>
<reference evidence="1" key="1">
    <citation type="submission" date="2019-12" db="EMBL/GenBank/DDBJ databases">
        <title>Comparative genomics gives insights into the taxonomy of the Azoarcus-Aromatoleum group and reveals separate origins of nif in the plant-associated Azoarcus and non-plant-associated Aromatoleum sub-groups.</title>
        <authorList>
            <person name="Lafos M."/>
            <person name="Maluk M."/>
            <person name="Batista M."/>
            <person name="Junghare M."/>
            <person name="Carmona M."/>
            <person name="Faoro H."/>
            <person name="Cruz L.M."/>
            <person name="Battistoni F."/>
            <person name="De Souza E."/>
            <person name="Pedrosa F."/>
            <person name="Chen W.-M."/>
            <person name="Poole P.S."/>
            <person name="Dixon R.A."/>
            <person name="James E.K."/>
        </authorList>
    </citation>
    <scope>NUCLEOTIDE SEQUENCE</scope>
    <source>
        <strain evidence="1">U120</strain>
    </source>
</reference>
<sequence>MNSTPFTSNEARLSTSSLNVQLRFLSRHPLVSITAVAGAENMAMTAATKLAASLPIVDLIANPSCEQGSVRTMWKAWKRFVRGGEWIMIGRARTSLTHRPTKIYCQQYPRQNCCTQEKQADMVCAAP</sequence>
<evidence type="ECO:0000313" key="1">
    <source>
        <dbReference type="EMBL" id="NMF93139.1"/>
    </source>
</evidence>
<dbReference type="EMBL" id="WTVH01000010">
    <property type="protein sequence ID" value="NMF93139.1"/>
    <property type="molecule type" value="Genomic_DNA"/>
</dbReference>
<keyword evidence="2" id="KW-1185">Reference proteome</keyword>
<gene>
    <name evidence="1" type="ORF">GO608_07335</name>
</gene>
<dbReference type="Proteomes" id="UP000601990">
    <property type="component" value="Unassembled WGS sequence"/>
</dbReference>
<accession>A0ABX1MYR0</accession>
<comment type="caution">
    <text evidence="1">The sequence shown here is derived from an EMBL/GenBank/DDBJ whole genome shotgun (WGS) entry which is preliminary data.</text>
</comment>
<organism evidence="1 2">
    <name type="scientific">Aromatoleum buckelii</name>
    <dbReference type="NCBI Taxonomy" id="200254"/>
    <lineage>
        <taxon>Bacteria</taxon>
        <taxon>Pseudomonadati</taxon>
        <taxon>Pseudomonadota</taxon>
        <taxon>Betaproteobacteria</taxon>
        <taxon>Rhodocyclales</taxon>
        <taxon>Rhodocyclaceae</taxon>
        <taxon>Aromatoleum</taxon>
    </lineage>
</organism>
<protein>
    <submittedName>
        <fullName evidence="1">Uncharacterized protein</fullName>
    </submittedName>
</protein>
<proteinExistence type="predicted"/>
<dbReference type="RefSeq" id="WP_169198418.1">
    <property type="nucleotide sequence ID" value="NZ_WTVH02000008.1"/>
</dbReference>
<name>A0ABX1MYR0_9RHOO</name>